<reference evidence="3 4" key="1">
    <citation type="submission" date="2014-11" db="EMBL/GenBank/DDBJ databases">
        <title>Symbiosis island explosion on the genome of extra-slow-growing strains of soybean bradyrhizobia with massive insertion sequences.</title>
        <authorList>
            <person name="Iida T."/>
            <person name="Minamisawa K."/>
        </authorList>
    </citation>
    <scope>NUCLEOTIDE SEQUENCE [LARGE SCALE GENOMIC DNA]</scope>
    <source>
        <strain evidence="3 4">NK6</strain>
    </source>
</reference>
<evidence type="ECO:0000259" key="2">
    <source>
        <dbReference type="Pfam" id="PF00561"/>
    </source>
</evidence>
<dbReference type="PANTHER" id="PTHR46118:SF4">
    <property type="entry name" value="PROTEIN ABHD11"/>
    <property type="match status" value="1"/>
</dbReference>
<gene>
    <name evidence="3" type="ORF">NK6_6397</name>
</gene>
<dbReference type="PRINTS" id="PR00111">
    <property type="entry name" value="ABHYDROLASE"/>
</dbReference>
<evidence type="ECO:0000313" key="3">
    <source>
        <dbReference type="EMBL" id="BAR59550.1"/>
    </source>
</evidence>
<name>A0A0E3VVQ1_9BRAD</name>
<dbReference type="InterPro" id="IPR029058">
    <property type="entry name" value="AB_hydrolase_fold"/>
</dbReference>
<dbReference type="Proteomes" id="UP000063308">
    <property type="component" value="Chromosome"/>
</dbReference>
<keyword evidence="1 3" id="KW-0378">Hydrolase</keyword>
<evidence type="ECO:0000313" key="4">
    <source>
        <dbReference type="Proteomes" id="UP000063308"/>
    </source>
</evidence>
<protein>
    <submittedName>
        <fullName evidence="3">Putative hydrolase</fullName>
    </submittedName>
</protein>
<dbReference type="AlphaFoldDB" id="A0A0E3VVQ1"/>
<proteinExistence type="predicted"/>
<dbReference type="Pfam" id="PF00561">
    <property type="entry name" value="Abhydrolase_1"/>
    <property type="match status" value="1"/>
</dbReference>
<dbReference type="SUPFAM" id="SSF53474">
    <property type="entry name" value="alpha/beta-Hydrolases"/>
    <property type="match status" value="1"/>
</dbReference>
<dbReference type="PANTHER" id="PTHR46118">
    <property type="entry name" value="PROTEIN ABHD11"/>
    <property type="match status" value="1"/>
</dbReference>
<organism evidence="3 4">
    <name type="scientific">Bradyrhizobium diazoefficiens</name>
    <dbReference type="NCBI Taxonomy" id="1355477"/>
    <lineage>
        <taxon>Bacteria</taxon>
        <taxon>Pseudomonadati</taxon>
        <taxon>Pseudomonadota</taxon>
        <taxon>Alphaproteobacteria</taxon>
        <taxon>Hyphomicrobiales</taxon>
        <taxon>Nitrobacteraceae</taxon>
        <taxon>Bradyrhizobium</taxon>
    </lineage>
</organism>
<evidence type="ECO:0000256" key="1">
    <source>
        <dbReference type="ARBA" id="ARBA00022801"/>
    </source>
</evidence>
<dbReference type="RefSeq" id="WP_060910862.1">
    <property type="nucleotide sequence ID" value="NZ_JAFCKD010000039.1"/>
</dbReference>
<dbReference type="InterPro" id="IPR000073">
    <property type="entry name" value="AB_hydrolase_1"/>
</dbReference>
<accession>A0A0E3VVQ1</accession>
<dbReference type="GO" id="GO:0016787">
    <property type="term" value="F:hydrolase activity"/>
    <property type="evidence" value="ECO:0007669"/>
    <property type="project" value="UniProtKB-KW"/>
</dbReference>
<sequence length="292" mass="32333">MASAPQSRFYESHGLRLHYADWGNEGAPPLILVHGGRDHCRSWDVIARSLQPHFHVLAPDLRGHGDSDWTKGGSYALTEYVYDLAQLVRGVAAPQVTLVGHSMGGMVSLIFSGSFPEQVAKLVVLDGVTMLPDAPKPPAHERISKWVGQLDKLHDRTPRRYSTLADAAAQMVLHNRRLSRDLALHLATHGARQNEDGTYSWKFDPYQRASAPHRLWPDDHVELWSRIACPTLLLNAGESFLAGARAAGLERYFPQARVETIAGAGHWLQHDKPQEVLGEIRRFLGLAEDGAG</sequence>
<feature type="domain" description="AB hydrolase-1" evidence="2">
    <location>
        <begin position="28"/>
        <end position="273"/>
    </location>
</feature>
<dbReference type="EMBL" id="AP014685">
    <property type="protein sequence ID" value="BAR59550.1"/>
    <property type="molecule type" value="Genomic_DNA"/>
</dbReference>
<dbReference type="Gene3D" id="3.40.50.1820">
    <property type="entry name" value="alpha/beta hydrolase"/>
    <property type="match status" value="1"/>
</dbReference>